<feature type="transmembrane region" description="Helical" evidence="2">
    <location>
        <begin position="12"/>
        <end position="41"/>
    </location>
</feature>
<proteinExistence type="predicted"/>
<name>A0ABR4SMU3_9MICO</name>
<gene>
    <name evidence="3" type="ORF">DHOM_00775</name>
</gene>
<sequence>MNQPQPPPTRNTALTGILIGASAALSIAIIAVLGVLAYVFLAGQGANAKAGSEEAPSAATTAPSPSPTGRQYGITLGGGDEEIYPPPPPPAPLQTGTPGTPVDAGPAQVTVLDDSFHPEQPSNAGPSQCINVQITAKRGVSDANARQFWFKSSTQEGLPAYQVIVKGQLVPAVLKQGETASGLVCFPDELVGDGEKILTFTDEDDNGVEYNVQWHLP</sequence>
<evidence type="ECO:0000256" key="2">
    <source>
        <dbReference type="SAM" id="Phobius"/>
    </source>
</evidence>
<protein>
    <recommendedName>
        <fullName evidence="5">DUF4352 domain-containing protein</fullName>
    </recommendedName>
</protein>
<evidence type="ECO:0000313" key="4">
    <source>
        <dbReference type="Proteomes" id="UP000030182"/>
    </source>
</evidence>
<dbReference type="Proteomes" id="UP000030182">
    <property type="component" value="Unassembled WGS sequence"/>
</dbReference>
<comment type="caution">
    <text evidence="3">The sequence shown here is derived from an EMBL/GenBank/DDBJ whole genome shotgun (WGS) entry which is preliminary data.</text>
</comment>
<reference evidence="3 4" key="1">
    <citation type="submission" date="2014-01" db="EMBL/GenBank/DDBJ databases">
        <title>Draft genome sequence of the multidrug-resistant clinical isolate Dermabacter hominis 1368.</title>
        <authorList>
            <person name="Albersmeier A."/>
            <person name="Bomholt C."/>
            <person name="Glaub A."/>
            <person name="Ruckert C."/>
            <person name="Soriano F."/>
            <person name="Fernandez-Natal I."/>
            <person name="Tauch A."/>
        </authorList>
    </citation>
    <scope>NUCLEOTIDE SEQUENCE [LARGE SCALE GENOMIC DNA]</scope>
    <source>
        <strain evidence="3 4">1368</strain>
    </source>
</reference>
<evidence type="ECO:0000313" key="3">
    <source>
        <dbReference type="EMBL" id="KDS94524.1"/>
    </source>
</evidence>
<dbReference type="EMBL" id="JDRS01000001">
    <property type="protein sequence ID" value="KDS94524.1"/>
    <property type="molecule type" value="Genomic_DNA"/>
</dbReference>
<keyword evidence="2" id="KW-1133">Transmembrane helix</keyword>
<evidence type="ECO:0000256" key="1">
    <source>
        <dbReference type="SAM" id="MobiDB-lite"/>
    </source>
</evidence>
<evidence type="ECO:0008006" key="5">
    <source>
        <dbReference type="Google" id="ProtNLM"/>
    </source>
</evidence>
<feature type="region of interest" description="Disordered" evidence="1">
    <location>
        <begin position="49"/>
        <end position="107"/>
    </location>
</feature>
<keyword evidence="4" id="KW-1185">Reference proteome</keyword>
<accession>A0ABR4SMU3</accession>
<keyword evidence="2" id="KW-0812">Transmembrane</keyword>
<keyword evidence="2" id="KW-0472">Membrane</keyword>
<organism evidence="3 4">
    <name type="scientific">Dermabacter hominis 1368</name>
    <dbReference type="NCBI Taxonomy" id="1450519"/>
    <lineage>
        <taxon>Bacteria</taxon>
        <taxon>Bacillati</taxon>
        <taxon>Actinomycetota</taxon>
        <taxon>Actinomycetes</taxon>
        <taxon>Micrococcales</taxon>
        <taxon>Dermabacteraceae</taxon>
        <taxon>Dermabacter</taxon>
    </lineage>
</organism>
<feature type="compositionally biased region" description="Low complexity" evidence="1">
    <location>
        <begin position="53"/>
        <end position="63"/>
    </location>
</feature>